<evidence type="ECO:0000256" key="9">
    <source>
        <dbReference type="ARBA" id="ARBA00038489"/>
    </source>
</evidence>
<evidence type="ECO:0000256" key="2">
    <source>
        <dbReference type="ARBA" id="ARBA00013017"/>
    </source>
</evidence>
<dbReference type="InterPro" id="IPR013766">
    <property type="entry name" value="Thioredoxin_domain"/>
</dbReference>
<comment type="function">
    <text evidence="1">Thiol-specific peroxidase that catalyzes the reduction of hydrogen peroxide and organic hydroperoxides to water and alcohols, respectively. Plays a role in cell protection against oxidative stress by detoxifying peroxides and as sensor of hydrogen peroxide-mediated signaling events.</text>
</comment>
<dbReference type="EC" id="1.11.1.24" evidence="2"/>
<keyword evidence="14" id="KW-1185">Reference proteome</keyword>
<dbReference type="RefSeq" id="WP_128918648.1">
    <property type="nucleotide sequence ID" value="NZ_LBJC01000029.1"/>
</dbReference>
<keyword evidence="3" id="KW-0575">Peroxidase</keyword>
<keyword evidence="7" id="KW-0676">Redox-active center</keyword>
<dbReference type="PANTHER" id="PTHR42801:SF7">
    <property type="entry name" value="SLL1159 PROTEIN"/>
    <property type="match status" value="1"/>
</dbReference>
<protein>
    <recommendedName>
        <fullName evidence="2">thioredoxin-dependent peroxiredoxin</fullName>
        <ecNumber evidence="2">1.11.1.24</ecNumber>
    </recommendedName>
    <alternativeName>
        <fullName evidence="8">Thioredoxin peroxidase</fullName>
    </alternativeName>
    <alternativeName>
        <fullName evidence="10">Thioredoxin-dependent peroxiredoxin Bcp</fullName>
    </alternativeName>
</protein>
<dbReference type="InterPro" id="IPR036249">
    <property type="entry name" value="Thioredoxin-like_sf"/>
</dbReference>
<dbReference type="SUPFAM" id="SSF52833">
    <property type="entry name" value="Thioredoxin-like"/>
    <property type="match status" value="1"/>
</dbReference>
<proteinExistence type="inferred from homology"/>
<keyword evidence="5" id="KW-0560">Oxidoreductase</keyword>
<name>A0A4Q0S801_9BRAD</name>
<accession>A0A4Q0S801</accession>
<sequence length="158" mass="17003">MSRLNNGDAFPALTFDTVADGTVSVAPHLAGHHGVVLIYRGSWCPYCNAQLSAFARAKEKLDELAIKVVAMSVDDKIDAATLVEKHRLNFAVGYRVDADRIAAVTGAYVNESPRYLQSTGFVLDPNGRVITAVYSSGAIGRLVAEDVIGFVRYVKSKA</sequence>
<evidence type="ECO:0000313" key="13">
    <source>
        <dbReference type="EMBL" id="RXH28648.1"/>
    </source>
</evidence>
<evidence type="ECO:0000259" key="12">
    <source>
        <dbReference type="PROSITE" id="PS51352"/>
    </source>
</evidence>
<dbReference type="OrthoDB" id="9812811at2"/>
<dbReference type="AlphaFoldDB" id="A0A4Q0S801"/>
<dbReference type="GO" id="GO:0008379">
    <property type="term" value="F:thioredoxin peroxidase activity"/>
    <property type="evidence" value="ECO:0007669"/>
    <property type="project" value="TreeGrafter"/>
</dbReference>
<dbReference type="Gene3D" id="3.40.30.10">
    <property type="entry name" value="Glutaredoxin"/>
    <property type="match status" value="1"/>
</dbReference>
<dbReference type="Proteomes" id="UP000289546">
    <property type="component" value="Unassembled WGS sequence"/>
</dbReference>
<comment type="caution">
    <text evidence="13">The sequence shown here is derived from an EMBL/GenBank/DDBJ whole genome shotgun (WGS) entry which is preliminary data.</text>
</comment>
<evidence type="ECO:0000256" key="8">
    <source>
        <dbReference type="ARBA" id="ARBA00032824"/>
    </source>
</evidence>
<gene>
    <name evidence="13" type="ORF">XH99_14610</name>
</gene>
<evidence type="ECO:0000256" key="3">
    <source>
        <dbReference type="ARBA" id="ARBA00022559"/>
    </source>
</evidence>
<dbReference type="PROSITE" id="PS51352">
    <property type="entry name" value="THIOREDOXIN_2"/>
    <property type="match status" value="1"/>
</dbReference>
<keyword evidence="6" id="KW-1015">Disulfide bond</keyword>
<evidence type="ECO:0000256" key="11">
    <source>
        <dbReference type="ARBA" id="ARBA00049091"/>
    </source>
</evidence>
<dbReference type="PANTHER" id="PTHR42801">
    <property type="entry name" value="THIOREDOXIN-DEPENDENT PEROXIDE REDUCTASE"/>
    <property type="match status" value="1"/>
</dbReference>
<evidence type="ECO:0000256" key="5">
    <source>
        <dbReference type="ARBA" id="ARBA00023002"/>
    </source>
</evidence>
<evidence type="ECO:0000256" key="1">
    <source>
        <dbReference type="ARBA" id="ARBA00003330"/>
    </source>
</evidence>
<dbReference type="Pfam" id="PF00578">
    <property type="entry name" value="AhpC-TSA"/>
    <property type="match status" value="1"/>
</dbReference>
<evidence type="ECO:0000256" key="6">
    <source>
        <dbReference type="ARBA" id="ARBA00023157"/>
    </source>
</evidence>
<evidence type="ECO:0000256" key="10">
    <source>
        <dbReference type="ARBA" id="ARBA00042639"/>
    </source>
</evidence>
<dbReference type="InterPro" id="IPR050924">
    <property type="entry name" value="Peroxiredoxin_BCP/PrxQ"/>
</dbReference>
<dbReference type="InterPro" id="IPR000866">
    <property type="entry name" value="AhpC/TSA"/>
</dbReference>
<evidence type="ECO:0000256" key="4">
    <source>
        <dbReference type="ARBA" id="ARBA00022862"/>
    </source>
</evidence>
<dbReference type="GO" id="GO:0005737">
    <property type="term" value="C:cytoplasm"/>
    <property type="evidence" value="ECO:0007669"/>
    <property type="project" value="TreeGrafter"/>
</dbReference>
<feature type="domain" description="Thioredoxin" evidence="12">
    <location>
        <begin position="4"/>
        <end position="156"/>
    </location>
</feature>
<keyword evidence="4" id="KW-0049">Antioxidant</keyword>
<dbReference type="GO" id="GO:0034599">
    <property type="term" value="P:cellular response to oxidative stress"/>
    <property type="evidence" value="ECO:0007669"/>
    <property type="project" value="TreeGrafter"/>
</dbReference>
<evidence type="ECO:0000313" key="14">
    <source>
        <dbReference type="Proteomes" id="UP000289546"/>
    </source>
</evidence>
<comment type="similarity">
    <text evidence="9">Belongs to the peroxiredoxin family. BCP/PrxQ subfamily.</text>
</comment>
<dbReference type="GO" id="GO:0045454">
    <property type="term" value="P:cell redox homeostasis"/>
    <property type="evidence" value="ECO:0007669"/>
    <property type="project" value="TreeGrafter"/>
</dbReference>
<organism evidence="13 14">
    <name type="scientific">Bradyrhizobium nanningense</name>
    <dbReference type="NCBI Taxonomy" id="1325118"/>
    <lineage>
        <taxon>Bacteria</taxon>
        <taxon>Pseudomonadati</taxon>
        <taxon>Pseudomonadota</taxon>
        <taxon>Alphaproteobacteria</taxon>
        <taxon>Hyphomicrobiales</taxon>
        <taxon>Nitrobacteraceae</taxon>
        <taxon>Bradyrhizobium</taxon>
    </lineage>
</organism>
<evidence type="ECO:0000256" key="7">
    <source>
        <dbReference type="ARBA" id="ARBA00023284"/>
    </source>
</evidence>
<comment type="catalytic activity">
    <reaction evidence="11">
        <text>a hydroperoxide + [thioredoxin]-dithiol = an alcohol + [thioredoxin]-disulfide + H2O</text>
        <dbReference type="Rhea" id="RHEA:62620"/>
        <dbReference type="Rhea" id="RHEA-COMP:10698"/>
        <dbReference type="Rhea" id="RHEA-COMP:10700"/>
        <dbReference type="ChEBI" id="CHEBI:15377"/>
        <dbReference type="ChEBI" id="CHEBI:29950"/>
        <dbReference type="ChEBI" id="CHEBI:30879"/>
        <dbReference type="ChEBI" id="CHEBI:35924"/>
        <dbReference type="ChEBI" id="CHEBI:50058"/>
        <dbReference type="EC" id="1.11.1.24"/>
    </reaction>
</comment>
<dbReference type="EMBL" id="LBJQ01000074">
    <property type="protein sequence ID" value="RXH28648.1"/>
    <property type="molecule type" value="Genomic_DNA"/>
</dbReference>
<reference evidence="13 14" key="1">
    <citation type="submission" date="2015-04" db="EMBL/GenBank/DDBJ databases">
        <title>Comparative genomics of rhizobia nodulating Arachis hypogaea in China.</title>
        <authorList>
            <person name="Li Y."/>
        </authorList>
    </citation>
    <scope>NUCLEOTIDE SEQUENCE [LARGE SCALE GENOMIC DNA]</scope>
    <source>
        <strain evidence="13 14">CCBAU 51757</strain>
    </source>
</reference>